<evidence type="ECO:0000256" key="1">
    <source>
        <dbReference type="SAM" id="Phobius"/>
    </source>
</evidence>
<proteinExistence type="predicted"/>
<comment type="caution">
    <text evidence="3">The sequence shown here is derived from an EMBL/GenBank/DDBJ whole genome shotgun (WGS) entry which is preliminary data.</text>
</comment>
<dbReference type="SUPFAM" id="SSF54523">
    <property type="entry name" value="Pili subunits"/>
    <property type="match status" value="1"/>
</dbReference>
<reference evidence="4" key="1">
    <citation type="submission" date="2017-09" db="EMBL/GenBank/DDBJ databases">
        <title>Metaegenomics of thermophilic ammonia-oxidizing enrichment culture.</title>
        <authorList>
            <person name="Kato S."/>
            <person name="Suzuki K."/>
        </authorList>
    </citation>
    <scope>NUCLEOTIDE SEQUENCE [LARGE SCALE GENOMIC DNA]</scope>
</reference>
<feature type="transmembrane region" description="Helical" evidence="1">
    <location>
        <begin position="6"/>
        <end position="30"/>
    </location>
</feature>
<name>A0A2H5XF58_9BACT</name>
<gene>
    <name evidence="3" type="ORF">HRbin17_02335</name>
</gene>
<evidence type="ECO:0000259" key="2">
    <source>
        <dbReference type="Pfam" id="PF07596"/>
    </source>
</evidence>
<dbReference type="PANTHER" id="PTHR30093">
    <property type="entry name" value="GENERAL SECRETION PATHWAY PROTEIN G"/>
    <property type="match status" value="1"/>
</dbReference>
<dbReference type="Proteomes" id="UP000236173">
    <property type="component" value="Unassembled WGS sequence"/>
</dbReference>
<dbReference type="InterPro" id="IPR012902">
    <property type="entry name" value="N_methyl_site"/>
</dbReference>
<keyword evidence="1" id="KW-1133">Transmembrane helix</keyword>
<organism evidence="3 4">
    <name type="scientific">Candidatus Fervidibacter japonicus</name>
    <dbReference type="NCBI Taxonomy" id="2035412"/>
    <lineage>
        <taxon>Bacteria</taxon>
        <taxon>Candidatus Fervidibacterota</taxon>
        <taxon>Candidatus Fervidibacter</taxon>
    </lineage>
</organism>
<dbReference type="NCBIfam" id="TIGR02532">
    <property type="entry name" value="IV_pilin_GFxxxE"/>
    <property type="match status" value="1"/>
</dbReference>
<keyword evidence="1" id="KW-0472">Membrane</keyword>
<evidence type="ECO:0000313" key="4">
    <source>
        <dbReference type="Proteomes" id="UP000236173"/>
    </source>
</evidence>
<protein>
    <recommendedName>
        <fullName evidence="2">DUF1559 domain-containing protein</fullName>
    </recommendedName>
</protein>
<dbReference type="EMBL" id="BEHT01000038">
    <property type="protein sequence ID" value="GBC99804.1"/>
    <property type="molecule type" value="Genomic_DNA"/>
</dbReference>
<evidence type="ECO:0000313" key="3">
    <source>
        <dbReference type="EMBL" id="GBC99804.1"/>
    </source>
</evidence>
<feature type="domain" description="DUF1559" evidence="2">
    <location>
        <begin position="32"/>
        <end position="91"/>
    </location>
</feature>
<dbReference type="Pfam" id="PF07963">
    <property type="entry name" value="N_methyl"/>
    <property type="match status" value="1"/>
</dbReference>
<dbReference type="Gene3D" id="3.30.700.10">
    <property type="entry name" value="Glycoprotein, Type 4 Pilin"/>
    <property type="match status" value="1"/>
</dbReference>
<dbReference type="InterPro" id="IPR011453">
    <property type="entry name" value="DUF1559"/>
</dbReference>
<dbReference type="AlphaFoldDB" id="A0A2H5XF58"/>
<dbReference type="InterPro" id="IPR045584">
    <property type="entry name" value="Pilin-like"/>
</dbReference>
<dbReference type="PROSITE" id="PS00409">
    <property type="entry name" value="PROKAR_NTER_METHYL"/>
    <property type="match status" value="1"/>
</dbReference>
<sequence length="259" mass="29309">MVVQRGFTLIELLVVIAIIAILAAILFPVFSQAREKARQSACLANTRQLALGVSMYAQDWDETLPTLGTINECRGRWMFQINPYVRNRQIFTCPNAPRNEWDGTMYSDTTGYGWAEHIWSKWDGSWVGSCQRTTGYSLAEIRKPAETIAIGDTGFNATGWTPTQGRPGWAMYRRPPWVGDSDPRPGYYPQFRHLASQFRPFRDTQFNDTLQMPVDGLCNFVLLDGHAKAYKATVAFQQANAEDGTPLTGGDQYVMWNLY</sequence>
<dbReference type="Pfam" id="PF07596">
    <property type="entry name" value="SBP_bac_10"/>
    <property type="match status" value="1"/>
</dbReference>
<accession>A0A2H5XF58</accession>
<keyword evidence="1" id="KW-0812">Transmembrane</keyword>